<dbReference type="AlphaFoldDB" id="A0A934S7V9"/>
<keyword evidence="2" id="KW-1185">Reference proteome</keyword>
<organism evidence="1 2">
    <name type="scientific">Luteolibacter pohnpeiensis</name>
    <dbReference type="NCBI Taxonomy" id="454153"/>
    <lineage>
        <taxon>Bacteria</taxon>
        <taxon>Pseudomonadati</taxon>
        <taxon>Verrucomicrobiota</taxon>
        <taxon>Verrucomicrobiia</taxon>
        <taxon>Verrucomicrobiales</taxon>
        <taxon>Verrucomicrobiaceae</taxon>
        <taxon>Luteolibacter</taxon>
    </lineage>
</organism>
<protein>
    <submittedName>
        <fullName evidence="1">Uncharacterized protein</fullName>
    </submittedName>
</protein>
<comment type="caution">
    <text evidence="1">The sequence shown here is derived from an EMBL/GenBank/DDBJ whole genome shotgun (WGS) entry which is preliminary data.</text>
</comment>
<proteinExistence type="predicted"/>
<gene>
    <name evidence="1" type="ORF">JIN85_20025</name>
</gene>
<reference evidence="1" key="1">
    <citation type="submission" date="2021-01" db="EMBL/GenBank/DDBJ databases">
        <title>Modified the classification status of verrucomicrobia.</title>
        <authorList>
            <person name="Feng X."/>
        </authorList>
    </citation>
    <scope>NUCLEOTIDE SEQUENCE</scope>
    <source>
        <strain evidence="1">KCTC 22041</strain>
    </source>
</reference>
<sequence>MSMVLSCMASAEPKLFVDNAYFINGAAWLRLVDGRDILKYDYDIVIKYQNRYLLPMKYDQFDASDIKSGRVLWVSLDRMEEYDNEGNVIKDGVTIDFEKNSVKSLNLAIIESGGPSFRKLIAESKGMFEMKDLIYIPDALCKGKADGGQK</sequence>
<accession>A0A934S7V9</accession>
<evidence type="ECO:0000313" key="2">
    <source>
        <dbReference type="Proteomes" id="UP000603141"/>
    </source>
</evidence>
<dbReference type="Proteomes" id="UP000603141">
    <property type="component" value="Unassembled WGS sequence"/>
</dbReference>
<evidence type="ECO:0000313" key="1">
    <source>
        <dbReference type="EMBL" id="MBK1884710.1"/>
    </source>
</evidence>
<name>A0A934S7V9_9BACT</name>
<dbReference type="EMBL" id="JAENIJ010000079">
    <property type="protein sequence ID" value="MBK1884710.1"/>
    <property type="molecule type" value="Genomic_DNA"/>
</dbReference>
<dbReference type="RefSeq" id="WP_200274152.1">
    <property type="nucleotide sequence ID" value="NZ_JAENIJ010000079.1"/>
</dbReference>